<evidence type="ECO:0008006" key="3">
    <source>
        <dbReference type="Google" id="ProtNLM"/>
    </source>
</evidence>
<dbReference type="PANTHER" id="PTHR28047:SF5">
    <property type="entry name" value="PROTEIN DCG1"/>
    <property type="match status" value="1"/>
</dbReference>
<feature type="non-terminal residue" evidence="2">
    <location>
        <position position="330"/>
    </location>
</feature>
<dbReference type="Gene3D" id="3.40.50.12500">
    <property type="match status" value="1"/>
</dbReference>
<accession>A0ABP1DUP6</accession>
<dbReference type="PANTHER" id="PTHR28047">
    <property type="entry name" value="PROTEIN DCG1"/>
    <property type="match status" value="1"/>
</dbReference>
<dbReference type="InterPro" id="IPR015942">
    <property type="entry name" value="Asp/Glu/hydantoin_racemase"/>
</dbReference>
<dbReference type="Pfam" id="PF01177">
    <property type="entry name" value="Asp_Glu_race"/>
    <property type="match status" value="1"/>
</dbReference>
<evidence type="ECO:0000256" key="1">
    <source>
        <dbReference type="ARBA" id="ARBA00038414"/>
    </source>
</evidence>
<comment type="similarity">
    <text evidence="1">Belongs to the HyuE racemase family.</text>
</comment>
<dbReference type="EMBL" id="OZ037949">
    <property type="protein sequence ID" value="CAL1711450.1"/>
    <property type="molecule type" value="Genomic_DNA"/>
</dbReference>
<dbReference type="InterPro" id="IPR052186">
    <property type="entry name" value="Hydantoin_racemase-like"/>
</dbReference>
<protein>
    <recommendedName>
        <fullName evidence="3">Asp/Glu/hydantoin racemase</fullName>
    </recommendedName>
</protein>
<evidence type="ECO:0000313" key="2">
    <source>
        <dbReference type="EMBL" id="CAL1711450.1"/>
    </source>
</evidence>
<proteinExistence type="inferred from homology"/>
<reference evidence="2" key="1">
    <citation type="submission" date="2024-04" db="EMBL/GenBank/DDBJ databases">
        <authorList>
            <person name="European Reference Genome Atlas."/>
        </authorList>
    </citation>
    <scope>NUCLEOTIDE SEQUENCE</scope>
</reference>
<sequence>ERPFTTKHTRYNGNESVTILFELKEGFLRRTVSSENDGLSGVPGVFQKYILGNLEIWLLSIDLFFSYSYDQWCSQNKMANMKVSILVINPNSSDSMTCALKNLLSDLLHPNLSLDFYTAPPQAPPSIDDRETSDISASITMQSMLPFLDPSYTNPEDADYHHPYTAYLIACYSPHPLTNMLRERTSAPVLNIFEASLLHARALALPFGIVTTGRYWEPVLSKATRDYFSQSNPEYDLGNARDFVGVRSTNLTAIQLHTAPKAEVDQRIIYASADLVREGARVIILGCAAMSGMEATVRLGAQNEGQNVRIIDGVRAGIVLLEGLIRARHD</sequence>
<gene>
    <name evidence="2" type="ORF">GFSPODELE1_LOCUS8349</name>
</gene>
<dbReference type="InterPro" id="IPR053714">
    <property type="entry name" value="Iso_Racemase_Enz_sf"/>
</dbReference>
<name>A0ABP1DUP6_9APHY</name>
<organism evidence="2">
    <name type="scientific">Somion occarium</name>
    <dbReference type="NCBI Taxonomy" id="3059160"/>
    <lineage>
        <taxon>Eukaryota</taxon>
        <taxon>Fungi</taxon>
        <taxon>Dikarya</taxon>
        <taxon>Basidiomycota</taxon>
        <taxon>Agaricomycotina</taxon>
        <taxon>Agaricomycetes</taxon>
        <taxon>Polyporales</taxon>
        <taxon>Cerrenaceae</taxon>
        <taxon>Somion</taxon>
    </lineage>
</organism>